<dbReference type="InterPro" id="IPR019332">
    <property type="entry name" value="OSCP1"/>
</dbReference>
<keyword evidence="3" id="KW-1185">Reference proteome</keyword>
<dbReference type="EMBL" id="JALNTZ010000007">
    <property type="protein sequence ID" value="KAJ3645432.1"/>
    <property type="molecule type" value="Genomic_DNA"/>
</dbReference>
<proteinExistence type="predicted"/>
<evidence type="ECO:0000313" key="3">
    <source>
        <dbReference type="Proteomes" id="UP001168821"/>
    </source>
</evidence>
<reference evidence="2" key="1">
    <citation type="journal article" date="2023" name="G3 (Bethesda)">
        <title>Whole genome assemblies of Zophobas morio and Tenebrio molitor.</title>
        <authorList>
            <person name="Kaur S."/>
            <person name="Stinson S.A."/>
            <person name="diCenzo G.C."/>
        </authorList>
    </citation>
    <scope>NUCLEOTIDE SEQUENCE</scope>
    <source>
        <strain evidence="2">QUZm001</strain>
    </source>
</reference>
<organism evidence="2 3">
    <name type="scientific">Zophobas morio</name>
    <dbReference type="NCBI Taxonomy" id="2755281"/>
    <lineage>
        <taxon>Eukaryota</taxon>
        <taxon>Metazoa</taxon>
        <taxon>Ecdysozoa</taxon>
        <taxon>Arthropoda</taxon>
        <taxon>Hexapoda</taxon>
        <taxon>Insecta</taxon>
        <taxon>Pterygota</taxon>
        <taxon>Neoptera</taxon>
        <taxon>Endopterygota</taxon>
        <taxon>Coleoptera</taxon>
        <taxon>Polyphaga</taxon>
        <taxon>Cucujiformia</taxon>
        <taxon>Tenebrionidae</taxon>
        <taxon>Zophobas</taxon>
    </lineage>
</organism>
<comment type="caution">
    <text evidence="2">The sequence shown here is derived from an EMBL/GenBank/DDBJ whole genome shotgun (WGS) entry which is preliminary data.</text>
</comment>
<name>A0AA38HZZ2_9CUCU</name>
<dbReference type="Proteomes" id="UP001168821">
    <property type="component" value="Unassembled WGS sequence"/>
</dbReference>
<dbReference type="PANTHER" id="PTHR21439">
    <property type="entry name" value="OXIDORED-NITRO DOMAIN-CONTAINING PROTEIN"/>
    <property type="match status" value="1"/>
</dbReference>
<evidence type="ECO:0000256" key="1">
    <source>
        <dbReference type="SAM" id="MobiDB-lite"/>
    </source>
</evidence>
<protein>
    <recommendedName>
        <fullName evidence="4">Protein OSCP1</fullName>
    </recommendedName>
</protein>
<evidence type="ECO:0008006" key="4">
    <source>
        <dbReference type="Google" id="ProtNLM"/>
    </source>
</evidence>
<sequence length="315" mass="36191">MSHYVTPFVVLNLGSEMVFVVAQRLQAQNVPLDRTNLVLDEIISVLISKQLMTELMKPQATYSHEAVRDIIEDVTQSSMMRLDPTSMNKLWDLITMVFKWQVTVSEDVIAITLRHLYEIENYVTNPETQLQLHKVQNLVDNFNKILSNKEKKELRDDILYWLKDSNVRVSLLLRMGLQNMEGIFITENLDPLAAKMLKNLGENIYSVTQNGRILEKNQNRSEPEVNELKLFVDQILGERKMGSGNDNRKMLRLAINDQNGNNNEEETKKGFDSIDVNTDDNQVQEMMKDMVVGDKEDGSLRDDLLAMIGGEDLNE</sequence>
<accession>A0AA38HZZ2</accession>
<dbReference type="PANTHER" id="PTHR21439:SF0">
    <property type="entry name" value="PROTEIN OSCP1"/>
    <property type="match status" value="1"/>
</dbReference>
<dbReference type="GO" id="GO:0005886">
    <property type="term" value="C:plasma membrane"/>
    <property type="evidence" value="ECO:0007669"/>
    <property type="project" value="TreeGrafter"/>
</dbReference>
<dbReference type="GO" id="GO:0005737">
    <property type="term" value="C:cytoplasm"/>
    <property type="evidence" value="ECO:0007669"/>
    <property type="project" value="TreeGrafter"/>
</dbReference>
<dbReference type="Pfam" id="PF10188">
    <property type="entry name" value="Oscp1"/>
    <property type="match status" value="1"/>
</dbReference>
<dbReference type="AlphaFoldDB" id="A0AA38HZZ2"/>
<feature type="region of interest" description="Disordered" evidence="1">
    <location>
        <begin position="257"/>
        <end position="276"/>
    </location>
</feature>
<gene>
    <name evidence="2" type="ORF">Zmor_023090</name>
</gene>
<evidence type="ECO:0000313" key="2">
    <source>
        <dbReference type="EMBL" id="KAJ3645432.1"/>
    </source>
</evidence>